<feature type="compositionally biased region" description="Polar residues" evidence="1">
    <location>
        <begin position="14"/>
        <end position="29"/>
    </location>
</feature>
<dbReference type="PANTHER" id="PTHR14187">
    <property type="entry name" value="ALPHA KINASE/ELONGATION FACTOR 2 KINASE"/>
    <property type="match status" value="1"/>
</dbReference>
<dbReference type="InterPro" id="IPR043129">
    <property type="entry name" value="ATPase_NBD"/>
</dbReference>
<dbReference type="PANTHER" id="PTHR14187:SF5">
    <property type="entry name" value="HEAT SHOCK 70 KDA PROTEIN 12A"/>
    <property type="match status" value="1"/>
</dbReference>
<feature type="compositionally biased region" description="Basic residues" evidence="1">
    <location>
        <begin position="1"/>
        <end position="13"/>
    </location>
</feature>
<dbReference type="AlphaFoldDB" id="A0A9P3CQ63"/>
<dbReference type="OrthoDB" id="3637243at2759"/>
<dbReference type="GeneID" id="68295335"/>
<sequence>MMSKAQRPKRKRNTNVNSQAENEFSATSRDQTKAKRKRDVNSASESEYQATNHDQIDLAIDWGTWKFVVAYALSRNGVRNDPKPLIINEQTYEVRMMATWIDGRFVHGHELQNAADSRHDLKIIDFPKLPLYQGPETSEITKRVTNTLAELPGNKTLDLLIQEHLHAIVEDAKSALRNTDLKVHYRDDPRQLENLLDNIHVRITIPQMWTPDAKRRMQIAAKNAGLRVSVLLYEPQCALAYLIDAASKEKVEVGPLSEGDSILVADLGCGTGDFVLRELNLEPREFERRVLTAIEEGKQKFGRKNQNFTTCTIQDAEGEHRTFQFKRVEFHEAFDEVIAKIIEQIERITQGTSPTVIQVTGGFSKCGYLMAALRDRFQPGSSVVRPSDPDNADCFPVALGALLRYENITMPALPSKYGFALLQRQEYDEDVHSDAWYDLKGYDEDDIDRKTRPWVMKEPYGRGFDVVDHRIVNIIRKDQELRPNQVVSQPIDHIYNIPCDDPRLSDEFCYLTKTFEDHVWAKTNKKDANGEYMWKAGVRPWTAVNIPIDRRLLQGKGYKEVEDKGKKFWELSVRLTLRYCEMDVKIGYEILKPVESRDGDSDAEEELPEDVAFRIEETLWDASHSEFAS</sequence>
<evidence type="ECO:0000256" key="1">
    <source>
        <dbReference type="SAM" id="MobiDB-lite"/>
    </source>
</evidence>
<proteinExistence type="predicted"/>
<name>A0A9P3CQ63_9PEZI</name>
<reference evidence="2 3" key="1">
    <citation type="submission" date="2021-01" db="EMBL/GenBank/DDBJ databases">
        <title>Cercospora kikuchii MAFF 305040 whole genome shotgun sequence.</title>
        <authorList>
            <person name="Kashiwa T."/>
            <person name="Suzuki T."/>
        </authorList>
    </citation>
    <scope>NUCLEOTIDE SEQUENCE [LARGE SCALE GENOMIC DNA]</scope>
    <source>
        <strain evidence="2 3">MAFF 305040</strain>
    </source>
</reference>
<dbReference type="SUPFAM" id="SSF53067">
    <property type="entry name" value="Actin-like ATPase domain"/>
    <property type="match status" value="2"/>
</dbReference>
<comment type="caution">
    <text evidence="2">The sequence shown here is derived from an EMBL/GenBank/DDBJ whole genome shotgun (WGS) entry which is preliminary data.</text>
</comment>
<gene>
    <name evidence="2" type="ORF">CKM354_000976000</name>
</gene>
<dbReference type="RefSeq" id="XP_044661128.1">
    <property type="nucleotide sequence ID" value="XM_044805193.1"/>
</dbReference>
<keyword evidence="3" id="KW-1185">Reference proteome</keyword>
<evidence type="ECO:0000313" key="3">
    <source>
        <dbReference type="Proteomes" id="UP000825890"/>
    </source>
</evidence>
<dbReference type="Proteomes" id="UP000825890">
    <property type="component" value="Unassembled WGS sequence"/>
</dbReference>
<dbReference type="CDD" id="cd10170">
    <property type="entry name" value="ASKHA_NBD_HSP70"/>
    <property type="match status" value="1"/>
</dbReference>
<dbReference type="EMBL" id="BOLY01000006">
    <property type="protein sequence ID" value="GIZ46641.1"/>
    <property type="molecule type" value="Genomic_DNA"/>
</dbReference>
<organism evidence="2 3">
    <name type="scientific">Cercospora kikuchii</name>
    <dbReference type="NCBI Taxonomy" id="84275"/>
    <lineage>
        <taxon>Eukaryota</taxon>
        <taxon>Fungi</taxon>
        <taxon>Dikarya</taxon>
        <taxon>Ascomycota</taxon>
        <taxon>Pezizomycotina</taxon>
        <taxon>Dothideomycetes</taxon>
        <taxon>Dothideomycetidae</taxon>
        <taxon>Mycosphaerellales</taxon>
        <taxon>Mycosphaerellaceae</taxon>
        <taxon>Cercospora</taxon>
    </lineage>
</organism>
<feature type="region of interest" description="Disordered" evidence="1">
    <location>
        <begin position="1"/>
        <end position="49"/>
    </location>
</feature>
<protein>
    <submittedName>
        <fullName evidence="2">Uncharacterized protein</fullName>
    </submittedName>
</protein>
<evidence type="ECO:0000313" key="2">
    <source>
        <dbReference type="EMBL" id="GIZ46641.1"/>
    </source>
</evidence>
<dbReference type="Gene3D" id="3.30.420.40">
    <property type="match status" value="1"/>
</dbReference>
<accession>A0A9P3CQ63</accession>